<dbReference type="SUPFAM" id="SSF56112">
    <property type="entry name" value="Protein kinase-like (PK-like)"/>
    <property type="match status" value="1"/>
</dbReference>
<keyword evidence="3" id="KW-1185">Reference proteome</keyword>
<proteinExistence type="predicted"/>
<keyword evidence="2" id="KW-0808">Transferase</keyword>
<protein>
    <submittedName>
        <fullName evidence="2">Kinase-like domain-containing protein</fullName>
    </submittedName>
</protein>
<reference evidence="2" key="1">
    <citation type="journal article" date="2020" name="New Phytol.">
        <title>Comparative genomics reveals dynamic genome evolution in host specialist ectomycorrhizal fungi.</title>
        <authorList>
            <person name="Lofgren L.A."/>
            <person name="Nguyen N.H."/>
            <person name="Vilgalys R."/>
            <person name="Ruytinx J."/>
            <person name="Liao H.L."/>
            <person name="Branco S."/>
            <person name="Kuo A."/>
            <person name="LaButti K."/>
            <person name="Lipzen A."/>
            <person name="Andreopoulos W."/>
            <person name="Pangilinan J."/>
            <person name="Riley R."/>
            <person name="Hundley H."/>
            <person name="Na H."/>
            <person name="Barry K."/>
            <person name="Grigoriev I.V."/>
            <person name="Stajich J.E."/>
            <person name="Kennedy P.G."/>
        </authorList>
    </citation>
    <scope>NUCLEOTIDE SEQUENCE</scope>
    <source>
        <strain evidence="2">DOB743</strain>
    </source>
</reference>
<dbReference type="InterPro" id="IPR050235">
    <property type="entry name" value="CK1_Ser-Thr_kinase"/>
</dbReference>
<dbReference type="OrthoDB" id="3258886at2759"/>
<keyword evidence="2" id="KW-0418">Kinase</keyword>
<dbReference type="PANTHER" id="PTHR11909">
    <property type="entry name" value="CASEIN KINASE-RELATED"/>
    <property type="match status" value="1"/>
</dbReference>
<dbReference type="EMBL" id="JABBWD010000104">
    <property type="protein sequence ID" value="KAG1765718.1"/>
    <property type="molecule type" value="Genomic_DNA"/>
</dbReference>
<dbReference type="Gene3D" id="1.10.510.10">
    <property type="entry name" value="Transferase(Phosphotransferase) domain 1"/>
    <property type="match status" value="1"/>
</dbReference>
<dbReference type="Pfam" id="PF00069">
    <property type="entry name" value="Pkinase"/>
    <property type="match status" value="1"/>
</dbReference>
<dbReference type="Proteomes" id="UP000714275">
    <property type="component" value="Unassembled WGS sequence"/>
</dbReference>
<dbReference type="GO" id="GO:0004672">
    <property type="term" value="F:protein kinase activity"/>
    <property type="evidence" value="ECO:0007669"/>
    <property type="project" value="InterPro"/>
</dbReference>
<organism evidence="2 3">
    <name type="scientific">Suillus placidus</name>
    <dbReference type="NCBI Taxonomy" id="48579"/>
    <lineage>
        <taxon>Eukaryota</taxon>
        <taxon>Fungi</taxon>
        <taxon>Dikarya</taxon>
        <taxon>Basidiomycota</taxon>
        <taxon>Agaricomycotina</taxon>
        <taxon>Agaricomycetes</taxon>
        <taxon>Agaricomycetidae</taxon>
        <taxon>Boletales</taxon>
        <taxon>Suillineae</taxon>
        <taxon>Suillaceae</taxon>
        <taxon>Suillus</taxon>
    </lineage>
</organism>
<comment type="caution">
    <text evidence="2">The sequence shown here is derived from an EMBL/GenBank/DDBJ whole genome shotgun (WGS) entry which is preliminary data.</text>
</comment>
<sequence length="195" mass="22190">LRGHLGIPSCKCKWSGLDRGSYVLILKQLGANLEQLPKLSRSELPCKTVVMLGIQMFNKVEFAHSRGVILRDTKPENFVMGVGEKSHIVYLFDFGLVKLYVDPSTGTHKPYREDRVALRTMPYSSYNVHFGQAEQGRRDDLEALGNVLLYLLHGRLPWEDIYPPNKEAKLSLQWFEVRSNDLFGRRLVGVSKLTG</sequence>
<gene>
    <name evidence="2" type="ORF">EV702DRAFT_981307</name>
</gene>
<name>A0A9P6ZHX5_9AGAM</name>
<evidence type="ECO:0000313" key="2">
    <source>
        <dbReference type="EMBL" id="KAG1765718.1"/>
    </source>
</evidence>
<evidence type="ECO:0000313" key="3">
    <source>
        <dbReference type="Proteomes" id="UP000714275"/>
    </source>
</evidence>
<dbReference type="GO" id="GO:0005524">
    <property type="term" value="F:ATP binding"/>
    <property type="evidence" value="ECO:0007669"/>
    <property type="project" value="InterPro"/>
</dbReference>
<dbReference type="AlphaFoldDB" id="A0A9P6ZHX5"/>
<feature type="non-terminal residue" evidence="2">
    <location>
        <position position="1"/>
    </location>
</feature>
<dbReference type="PROSITE" id="PS50011">
    <property type="entry name" value="PROTEIN_KINASE_DOM"/>
    <property type="match status" value="1"/>
</dbReference>
<accession>A0A9P6ZHX5</accession>
<dbReference type="InterPro" id="IPR011009">
    <property type="entry name" value="Kinase-like_dom_sf"/>
</dbReference>
<feature type="domain" description="Protein kinase" evidence="1">
    <location>
        <begin position="1"/>
        <end position="195"/>
    </location>
</feature>
<dbReference type="InterPro" id="IPR000719">
    <property type="entry name" value="Prot_kinase_dom"/>
</dbReference>
<evidence type="ECO:0000259" key="1">
    <source>
        <dbReference type="PROSITE" id="PS50011"/>
    </source>
</evidence>